<protein>
    <recommendedName>
        <fullName evidence="2">HNH nuclease domain-containing protein</fullName>
    </recommendedName>
</protein>
<evidence type="ECO:0000313" key="3">
    <source>
        <dbReference type="EMBL" id="MDR7346991.1"/>
    </source>
</evidence>
<evidence type="ECO:0000256" key="1">
    <source>
        <dbReference type="SAM" id="MobiDB-lite"/>
    </source>
</evidence>
<dbReference type="Gene3D" id="1.10.30.50">
    <property type="match status" value="1"/>
</dbReference>
<evidence type="ECO:0000259" key="2">
    <source>
        <dbReference type="SMART" id="SM00507"/>
    </source>
</evidence>
<dbReference type="RefSeq" id="WP_310172636.1">
    <property type="nucleotide sequence ID" value="NZ_BAABHE010000002.1"/>
</dbReference>
<keyword evidence="4" id="KW-1185">Reference proteome</keyword>
<organism evidence="3 4">
    <name type="scientific">Enteractinococcus fodinae</name>
    <dbReference type="NCBI Taxonomy" id="684663"/>
    <lineage>
        <taxon>Bacteria</taxon>
        <taxon>Bacillati</taxon>
        <taxon>Actinomycetota</taxon>
        <taxon>Actinomycetes</taxon>
        <taxon>Micrococcales</taxon>
        <taxon>Micrococcaceae</taxon>
    </lineage>
</organism>
<dbReference type="CDD" id="cd00085">
    <property type="entry name" value="HNHc"/>
    <property type="match status" value="1"/>
</dbReference>
<feature type="domain" description="HNH nuclease" evidence="2">
    <location>
        <begin position="552"/>
        <end position="604"/>
    </location>
</feature>
<accession>A0ABU2B0Q5</accession>
<dbReference type="SMART" id="SM00507">
    <property type="entry name" value="HNHc"/>
    <property type="match status" value="1"/>
</dbReference>
<dbReference type="InterPro" id="IPR003615">
    <property type="entry name" value="HNH_nuc"/>
</dbReference>
<feature type="compositionally biased region" description="Polar residues" evidence="1">
    <location>
        <begin position="407"/>
        <end position="419"/>
    </location>
</feature>
<dbReference type="Pfam" id="PF13391">
    <property type="entry name" value="HNH_2"/>
    <property type="match status" value="1"/>
</dbReference>
<dbReference type="EMBL" id="JAVDYJ010000001">
    <property type="protein sequence ID" value="MDR7346991.1"/>
    <property type="molecule type" value="Genomic_DNA"/>
</dbReference>
<sequence>MTTTQLTDTAALDDLAVPVSDGQVAWEQLSVDEFHGVVRGIIQHLNALEPELPTDGVLERSVQLEATARALAPLQHRYAGLLEDAFTEPRLRSTIELPKGKTPFRDAKDFIAKTHGLRAFEATGRLKLSRSLTPARASDPERDQDLAVGDTQYPLLGALQAEGTLHPSKLATAVNMLSELDEHAATAGKDQAFRDQLQQVVERDLAEKIENTTPEEFSRYVRRRKADLIAAMDPPDQQFTSAQTEAMHMLRCEGPVRGNPNATKWSVVADAELNEALHLIAALLNNPRASTDTASETEKDSQAEQSEQSSLPADESEGIPDRRTRGQRAMHALRDALKFAIANLKHTDLPGTNGKHTQLVVLADYPTLVRHLRDQLGELLPDVTAPRREKLLKMLAKARLEEGNESELGQGSPLATESEVSGIDPPDTPSGPIGDTGSAEVIALPTPPTEDTSTVVEGPPHESPLDGTSTSHEDDDAIVQFPSPKTTNLKEILDDQNLDRLQPRIGHGIYTAYYPPEILLRLLCDVSVSPVTLTGAREILSIGRQQYQFPKAIRRAILARDRGCAVPGCHWPAAWCELHHIEYWSNNGETSTDNGITLCSHHHQSLHAKMLTIEHVDGAWQFIQHPLIDPAQQPRQNYFWQN</sequence>
<gene>
    <name evidence="3" type="ORF">J2S62_001248</name>
</gene>
<feature type="region of interest" description="Disordered" evidence="1">
    <location>
        <begin position="288"/>
        <end position="321"/>
    </location>
</feature>
<dbReference type="Proteomes" id="UP001183794">
    <property type="component" value="Unassembled WGS sequence"/>
</dbReference>
<feature type="region of interest" description="Disordered" evidence="1">
    <location>
        <begin position="400"/>
        <end position="474"/>
    </location>
</feature>
<proteinExistence type="predicted"/>
<reference evidence="3 4" key="1">
    <citation type="submission" date="2023-07" db="EMBL/GenBank/DDBJ databases">
        <title>Sequencing the genomes of 1000 actinobacteria strains.</title>
        <authorList>
            <person name="Klenk H.-P."/>
        </authorList>
    </citation>
    <scope>NUCLEOTIDE SEQUENCE [LARGE SCALE GENOMIC DNA]</scope>
    <source>
        <strain evidence="3 4">DSM 22966</strain>
    </source>
</reference>
<comment type="caution">
    <text evidence="3">The sequence shown here is derived from an EMBL/GenBank/DDBJ whole genome shotgun (WGS) entry which is preliminary data.</text>
</comment>
<name>A0ABU2B0Q5_9MICC</name>
<evidence type="ECO:0000313" key="4">
    <source>
        <dbReference type="Proteomes" id="UP001183794"/>
    </source>
</evidence>